<sequence>MKASALVLAAYKEPLEVRQFDVPEPEPGAIVVRIDRATICGTDHHVHMGLLQPVSKTPAILGHEMVGVIEKLGAGRDTDVAGAPLAKGDRVIWAYAYCGKCYYCVVAHQPTLCTNFTPYGYADCSKPPHLLGGFAQYAYILPACHVVKVPDEVPSHWASSASCALRTIMHATARAGGIRPAETVLVQGSGPVGLYGVAAARAFGARRVICFGAPDGRLDVATAFGADAVCNIEKTDAKQRAELVRSFTDGRGADLVFECSGSHHALEEAIGITRMGGRIVVIGAGDPQPAQIPGMAFVMKQISVHGIRSAGIEYYREALAFLAAQKDNFPFERLFGETYSLAEIPKAMERMHRLEEIKPVVDPFKN</sequence>
<keyword evidence="6" id="KW-1185">Reference proteome</keyword>
<dbReference type="PANTHER" id="PTHR43401">
    <property type="entry name" value="L-THREONINE 3-DEHYDROGENASE"/>
    <property type="match status" value="1"/>
</dbReference>
<dbReference type="KEGG" id="gbi:PG2T_14475"/>
<keyword evidence="2" id="KW-0862">Zinc</keyword>
<evidence type="ECO:0000259" key="4">
    <source>
        <dbReference type="SMART" id="SM00829"/>
    </source>
</evidence>
<dbReference type="Pfam" id="PF00107">
    <property type="entry name" value="ADH_zinc_N"/>
    <property type="match status" value="1"/>
</dbReference>
<dbReference type="EMBL" id="CP014671">
    <property type="protein sequence ID" value="ANX05266.1"/>
    <property type="molecule type" value="Genomic_DNA"/>
</dbReference>
<evidence type="ECO:0000256" key="1">
    <source>
        <dbReference type="ARBA" id="ARBA00022723"/>
    </source>
</evidence>
<organism evidence="5 6">
    <name type="scientific">Immundisolibacter cernigliae</name>
    <dbReference type="NCBI Taxonomy" id="1810504"/>
    <lineage>
        <taxon>Bacteria</taxon>
        <taxon>Pseudomonadati</taxon>
        <taxon>Pseudomonadota</taxon>
        <taxon>Gammaproteobacteria</taxon>
        <taxon>Immundisolibacterales</taxon>
        <taxon>Immundisolibacteraceae</taxon>
        <taxon>Immundisolibacter</taxon>
    </lineage>
</organism>
<protein>
    <recommendedName>
        <fullName evidence="4">Enoyl reductase (ER) domain-containing protein</fullName>
    </recommendedName>
</protein>
<keyword evidence="3" id="KW-0560">Oxidoreductase</keyword>
<proteinExistence type="predicted"/>
<dbReference type="Gene3D" id="3.40.50.720">
    <property type="entry name" value="NAD(P)-binding Rossmann-like Domain"/>
    <property type="match status" value="1"/>
</dbReference>
<evidence type="ECO:0000313" key="5">
    <source>
        <dbReference type="EMBL" id="ANX05266.1"/>
    </source>
</evidence>
<dbReference type="SUPFAM" id="SSF51735">
    <property type="entry name" value="NAD(P)-binding Rossmann-fold domains"/>
    <property type="match status" value="1"/>
</dbReference>
<gene>
    <name evidence="5" type="ORF">PG2T_14475</name>
</gene>
<dbReference type="Gene3D" id="3.90.180.10">
    <property type="entry name" value="Medium-chain alcohol dehydrogenases, catalytic domain"/>
    <property type="match status" value="1"/>
</dbReference>
<evidence type="ECO:0000313" key="6">
    <source>
        <dbReference type="Proteomes" id="UP000092952"/>
    </source>
</evidence>
<dbReference type="Pfam" id="PF08240">
    <property type="entry name" value="ADH_N"/>
    <property type="match status" value="1"/>
</dbReference>
<dbReference type="Proteomes" id="UP000092952">
    <property type="component" value="Chromosome"/>
</dbReference>
<dbReference type="SUPFAM" id="SSF50129">
    <property type="entry name" value="GroES-like"/>
    <property type="match status" value="1"/>
</dbReference>
<keyword evidence="1" id="KW-0479">Metal-binding</keyword>
<reference evidence="6" key="1">
    <citation type="submission" date="2016-03" db="EMBL/GenBank/DDBJ databases">
        <title>Complete genome sequence of Solimmundus cernigliae, representing a novel lineage of polycyclic aromatic hydrocarbon degraders within the Gammaproteobacteria.</title>
        <authorList>
            <person name="Singleton D.R."/>
            <person name="Dickey A.N."/>
            <person name="Scholl E.H."/>
            <person name="Wright F.A."/>
            <person name="Aitken M.D."/>
        </authorList>
    </citation>
    <scope>NUCLEOTIDE SEQUENCE [LARGE SCALE GENOMIC DNA]</scope>
    <source>
        <strain evidence="6">TR3.2</strain>
    </source>
</reference>
<accession>A0A1B1YX26</accession>
<dbReference type="GO" id="GO:0016491">
    <property type="term" value="F:oxidoreductase activity"/>
    <property type="evidence" value="ECO:0007669"/>
    <property type="project" value="UniProtKB-KW"/>
</dbReference>
<evidence type="ECO:0000256" key="2">
    <source>
        <dbReference type="ARBA" id="ARBA00022833"/>
    </source>
</evidence>
<dbReference type="AlphaFoldDB" id="A0A1B1YX26"/>
<dbReference type="InParanoid" id="A0A1B1YX26"/>
<dbReference type="InterPro" id="IPR011032">
    <property type="entry name" value="GroES-like_sf"/>
</dbReference>
<dbReference type="InterPro" id="IPR013154">
    <property type="entry name" value="ADH-like_N"/>
</dbReference>
<dbReference type="PANTHER" id="PTHR43401:SF2">
    <property type="entry name" value="L-THREONINE 3-DEHYDROGENASE"/>
    <property type="match status" value="1"/>
</dbReference>
<dbReference type="InterPro" id="IPR050129">
    <property type="entry name" value="Zn_alcohol_dh"/>
</dbReference>
<evidence type="ECO:0000256" key="3">
    <source>
        <dbReference type="ARBA" id="ARBA00023002"/>
    </source>
</evidence>
<dbReference type="SMART" id="SM00829">
    <property type="entry name" value="PKS_ER"/>
    <property type="match status" value="1"/>
</dbReference>
<dbReference type="GO" id="GO:0046872">
    <property type="term" value="F:metal ion binding"/>
    <property type="evidence" value="ECO:0007669"/>
    <property type="project" value="UniProtKB-KW"/>
</dbReference>
<dbReference type="InterPro" id="IPR013149">
    <property type="entry name" value="ADH-like_C"/>
</dbReference>
<feature type="domain" description="Enoyl reductase (ER)" evidence="4">
    <location>
        <begin position="13"/>
        <end position="361"/>
    </location>
</feature>
<dbReference type="OrthoDB" id="9773078at2"/>
<dbReference type="STRING" id="1810504.PG2T_14475"/>
<name>A0A1B1YX26_9GAMM</name>
<dbReference type="CDD" id="cd08231">
    <property type="entry name" value="MDR_TM0436_like"/>
    <property type="match status" value="1"/>
</dbReference>
<dbReference type="InterPro" id="IPR020843">
    <property type="entry name" value="ER"/>
</dbReference>
<dbReference type="RefSeq" id="WP_068807065.1">
    <property type="nucleotide sequence ID" value="NZ_CP014671.1"/>
</dbReference>
<dbReference type="InterPro" id="IPR036291">
    <property type="entry name" value="NAD(P)-bd_dom_sf"/>
</dbReference>